<feature type="repeat" description="ANK" evidence="1">
    <location>
        <begin position="318"/>
        <end position="347"/>
    </location>
</feature>
<dbReference type="Gene3D" id="1.25.40.20">
    <property type="entry name" value="Ankyrin repeat-containing domain"/>
    <property type="match status" value="4"/>
</dbReference>
<keyword evidence="4" id="KW-1185">Reference proteome</keyword>
<dbReference type="SUPFAM" id="SSF140860">
    <property type="entry name" value="Pseudo ankyrin repeat-like"/>
    <property type="match status" value="1"/>
</dbReference>
<feature type="repeat" description="ANK" evidence="1">
    <location>
        <begin position="381"/>
        <end position="413"/>
    </location>
</feature>
<dbReference type="SMART" id="SM00248">
    <property type="entry name" value="ANK"/>
    <property type="match status" value="7"/>
</dbReference>
<organism evidence="3 4">
    <name type="scientific">Trichomonas vaginalis (strain ATCC PRA-98 / G3)</name>
    <dbReference type="NCBI Taxonomy" id="412133"/>
    <lineage>
        <taxon>Eukaryota</taxon>
        <taxon>Metamonada</taxon>
        <taxon>Parabasalia</taxon>
        <taxon>Trichomonadida</taxon>
        <taxon>Trichomonadidae</taxon>
        <taxon>Trichomonas</taxon>
    </lineage>
</organism>
<dbReference type="SMR" id="A2F3W1"/>
<proteinExistence type="predicted"/>
<dbReference type="InParanoid" id="A2F3W1"/>
<dbReference type="PRINTS" id="PR01415">
    <property type="entry name" value="ANKYRIN"/>
</dbReference>
<evidence type="ECO:0000313" key="3">
    <source>
        <dbReference type="EMBL" id="EAY00430.1"/>
    </source>
</evidence>
<dbReference type="eggNOG" id="KOG4177">
    <property type="taxonomic scope" value="Eukaryota"/>
</dbReference>
<dbReference type="Pfam" id="PF12796">
    <property type="entry name" value="Ank_2"/>
    <property type="match status" value="2"/>
</dbReference>
<feature type="repeat" description="ANK" evidence="1">
    <location>
        <begin position="415"/>
        <end position="447"/>
    </location>
</feature>
<evidence type="ECO:0000256" key="1">
    <source>
        <dbReference type="PROSITE-ProRule" id="PRU00023"/>
    </source>
</evidence>
<dbReference type="Proteomes" id="UP000001542">
    <property type="component" value="Unassembled WGS sequence"/>
</dbReference>
<dbReference type="VEuPathDB" id="TrichDB:TVAG_114350"/>
<keyword evidence="1" id="KW-0040">ANK repeat</keyword>
<accession>A2F3W1</accession>
<dbReference type="VEuPathDB" id="TrichDB:TVAGG3_0280690"/>
<dbReference type="PROSITE" id="PS50297">
    <property type="entry name" value="ANK_REP_REGION"/>
    <property type="match status" value="5"/>
</dbReference>
<dbReference type="InterPro" id="IPR020683">
    <property type="entry name" value="DUF3447"/>
</dbReference>
<dbReference type="AlphaFoldDB" id="A2F3W1"/>
<evidence type="ECO:0000259" key="2">
    <source>
        <dbReference type="Pfam" id="PF11929"/>
    </source>
</evidence>
<dbReference type="VEuPathDB" id="TrichDB:TVAGG3_0281390"/>
<dbReference type="EMBL" id="DS113602">
    <property type="protein sequence ID" value="EAY00430.1"/>
    <property type="molecule type" value="Genomic_DNA"/>
</dbReference>
<sequence length="510" mass="58310">MSDHHIYNELISKYKDYDDTFNALHRLRSNEGEEITNVYKQIKNNLIETSYFSADSMINIIKGIIRFNNRYVKGYKSLMTKLCQEFHLDKYDIIQSIPNLHEENTIYNAIVNDDIDAFISFTEQEGFNLNQKSKIDLYPIQDFPYSLIELCSYYGSVKCFKLLRSKYNSKTTRLCLYNSFLGENPDIMSECMKEQKINGSCMQYSLAVHNIDFVTYLMNEHNLEIELNYCYYYHNIRAYFIYLDQTNDFNECFTYSPCFFIPNLIEYLFSHVSDINFTNKGGMSALHYSSVVNNKSAAEFLISHGIDITMGTRVWLDNPLHIAAQYNSLEIANLLISHGADVNVKNTSKLTPLHFASSRNSKETAELLIAYGADIHAKTSRSFNALHFAARENSKEIEELLIACGIDVNAIEDNYKKSALHYAAENGCEEIVKFLISNGADINIRDKLNDTALHHAACNGNKEIIETLLSNGADINAKGSHNMTPLSCSIIYNKKETTQFLISRGAKIKP</sequence>
<dbReference type="SUPFAM" id="SSF48403">
    <property type="entry name" value="Ankyrin repeat"/>
    <property type="match status" value="1"/>
</dbReference>
<feature type="domain" description="DUF3447" evidence="2">
    <location>
        <begin position="167"/>
        <end position="242"/>
    </location>
</feature>
<evidence type="ECO:0000313" key="4">
    <source>
        <dbReference type="Proteomes" id="UP000001542"/>
    </source>
</evidence>
<gene>
    <name evidence="3" type="ORF">TVAG_114350</name>
</gene>
<reference evidence="3" key="1">
    <citation type="submission" date="2006-10" db="EMBL/GenBank/DDBJ databases">
        <authorList>
            <person name="Amadeo P."/>
            <person name="Zhao Q."/>
            <person name="Wortman J."/>
            <person name="Fraser-Liggett C."/>
            <person name="Carlton J."/>
        </authorList>
    </citation>
    <scope>NUCLEOTIDE SEQUENCE</scope>
    <source>
        <strain evidence="3">G3</strain>
    </source>
</reference>
<reference evidence="3" key="2">
    <citation type="journal article" date="2007" name="Science">
        <title>Draft genome sequence of the sexually transmitted pathogen Trichomonas vaginalis.</title>
        <authorList>
            <person name="Carlton J.M."/>
            <person name="Hirt R.P."/>
            <person name="Silva J.C."/>
            <person name="Delcher A.L."/>
            <person name="Schatz M."/>
            <person name="Zhao Q."/>
            <person name="Wortman J.R."/>
            <person name="Bidwell S.L."/>
            <person name="Alsmark U.C.M."/>
            <person name="Besteiro S."/>
            <person name="Sicheritz-Ponten T."/>
            <person name="Noel C.J."/>
            <person name="Dacks J.B."/>
            <person name="Foster P.G."/>
            <person name="Simillion C."/>
            <person name="Van de Peer Y."/>
            <person name="Miranda-Saavedra D."/>
            <person name="Barton G.J."/>
            <person name="Westrop G.D."/>
            <person name="Mueller S."/>
            <person name="Dessi D."/>
            <person name="Fiori P.L."/>
            <person name="Ren Q."/>
            <person name="Paulsen I."/>
            <person name="Zhang H."/>
            <person name="Bastida-Corcuera F.D."/>
            <person name="Simoes-Barbosa A."/>
            <person name="Brown M.T."/>
            <person name="Hayes R.D."/>
            <person name="Mukherjee M."/>
            <person name="Okumura C.Y."/>
            <person name="Schneider R."/>
            <person name="Smith A.J."/>
            <person name="Vanacova S."/>
            <person name="Villalvazo M."/>
            <person name="Haas B.J."/>
            <person name="Pertea M."/>
            <person name="Feldblyum T.V."/>
            <person name="Utterback T.R."/>
            <person name="Shu C.L."/>
            <person name="Osoegawa K."/>
            <person name="de Jong P.J."/>
            <person name="Hrdy I."/>
            <person name="Horvathova L."/>
            <person name="Zubacova Z."/>
            <person name="Dolezal P."/>
            <person name="Malik S.B."/>
            <person name="Logsdon J.M. Jr."/>
            <person name="Henze K."/>
            <person name="Gupta A."/>
            <person name="Wang C.C."/>
            <person name="Dunne R.L."/>
            <person name="Upcroft J.A."/>
            <person name="Upcroft P."/>
            <person name="White O."/>
            <person name="Salzberg S.L."/>
            <person name="Tang P."/>
            <person name="Chiu C.-H."/>
            <person name="Lee Y.-S."/>
            <person name="Embley T.M."/>
            <person name="Coombs G.H."/>
            <person name="Mottram J.C."/>
            <person name="Tachezy J."/>
            <person name="Fraser-Liggett C.M."/>
            <person name="Johnson P.J."/>
        </authorList>
    </citation>
    <scope>NUCLEOTIDE SEQUENCE [LARGE SCALE GENOMIC DNA]</scope>
    <source>
        <strain evidence="3">G3</strain>
    </source>
</reference>
<dbReference type="Pfam" id="PF11929">
    <property type="entry name" value="DUF3447"/>
    <property type="match status" value="1"/>
</dbReference>
<feature type="repeat" description="ANK" evidence="1">
    <location>
        <begin position="448"/>
        <end position="480"/>
    </location>
</feature>
<protein>
    <submittedName>
        <fullName evidence="3">Ankyrin repeat protein, putative</fullName>
    </submittedName>
</protein>
<dbReference type="PANTHER" id="PTHR24182">
    <property type="entry name" value="ANKYRIN REPEAT AND SOCS BOX CONTAINING 4"/>
    <property type="match status" value="1"/>
</dbReference>
<dbReference type="InterPro" id="IPR002110">
    <property type="entry name" value="Ankyrin_rpt"/>
</dbReference>
<feature type="repeat" description="ANK" evidence="1">
    <location>
        <begin position="348"/>
        <end position="380"/>
    </location>
</feature>
<dbReference type="Pfam" id="PF00023">
    <property type="entry name" value="Ank"/>
    <property type="match status" value="1"/>
</dbReference>
<dbReference type="PANTHER" id="PTHR24182:SF13">
    <property type="entry name" value="LD18443P"/>
    <property type="match status" value="1"/>
</dbReference>
<dbReference type="PROSITE" id="PS50088">
    <property type="entry name" value="ANK_REPEAT"/>
    <property type="match status" value="6"/>
</dbReference>
<feature type="repeat" description="ANK" evidence="1">
    <location>
        <begin position="281"/>
        <end position="313"/>
    </location>
</feature>
<dbReference type="STRING" id="5722.A2F3W1"/>
<name>A2F3W1_TRIV3</name>
<dbReference type="InterPro" id="IPR036770">
    <property type="entry name" value="Ankyrin_rpt-contain_sf"/>
</dbReference>